<accession>A0AAE3K3I7</accession>
<sequence>MDDLLKEVKEIVDYFVYKLARNAELTEKDREILIKLILEFEKLVADQIKINENLKRLEEGLAKYENDYRELGKRAKELEERVRNLERLIFQQKYN</sequence>
<reference evidence="2" key="1">
    <citation type="submission" date="2022-05" db="EMBL/GenBank/DDBJ databases">
        <title>Metagenome Sequencing of an Archaeal-Dominated Microbial Community from a Hot Spring at the Los Azufres Geothermal Field, Mexico.</title>
        <authorList>
            <person name="Marin-Paredes R."/>
            <person name="Martinez-Romero E."/>
            <person name="Servin-Garciduenas L.E."/>
        </authorList>
    </citation>
    <scope>NUCLEOTIDE SEQUENCE</scope>
    <source>
        <strain evidence="2">AZ1-454</strain>
    </source>
</reference>
<feature type="coiled-coil region" evidence="1">
    <location>
        <begin position="47"/>
        <end position="95"/>
    </location>
</feature>
<protein>
    <submittedName>
        <fullName evidence="2">Uncharacterized protein</fullName>
    </submittedName>
</protein>
<comment type="caution">
    <text evidence="2">The sequence shown here is derived from an EMBL/GenBank/DDBJ whole genome shotgun (WGS) entry which is preliminary data.</text>
</comment>
<dbReference type="EMBL" id="JZWS02000014">
    <property type="protein sequence ID" value="MCL7344583.1"/>
    <property type="molecule type" value="Genomic_DNA"/>
</dbReference>
<evidence type="ECO:0000256" key="1">
    <source>
        <dbReference type="SAM" id="Coils"/>
    </source>
</evidence>
<proteinExistence type="predicted"/>
<dbReference type="AlphaFoldDB" id="A0AAE3K3I7"/>
<evidence type="ECO:0000313" key="2">
    <source>
        <dbReference type="EMBL" id="MCL7344583.1"/>
    </source>
</evidence>
<name>A0AAE3K3I7_9CREN</name>
<organism evidence="2">
    <name type="scientific">Candidatus Aramenus sulfurataquae</name>
    <dbReference type="NCBI Taxonomy" id="1326980"/>
    <lineage>
        <taxon>Archaea</taxon>
        <taxon>Thermoproteota</taxon>
        <taxon>Thermoprotei</taxon>
        <taxon>Sulfolobales</taxon>
        <taxon>Sulfolobaceae</taxon>
        <taxon>Candidatus Aramenus</taxon>
    </lineage>
</organism>
<gene>
    <name evidence="2" type="ORF">TQ35_008430</name>
</gene>
<keyword evidence="1" id="KW-0175">Coiled coil</keyword>